<dbReference type="EMBL" id="WIND01000038">
    <property type="protein sequence ID" value="MSU92077.1"/>
    <property type="molecule type" value="Genomic_DNA"/>
</dbReference>
<protein>
    <recommendedName>
        <fullName evidence="3">Purine nucleoside phosphorylase</fullName>
        <shortName evidence="3">PNP</shortName>
        <ecNumber evidence="3">2.4.2.1</ecNumber>
    </recommendedName>
</protein>
<comment type="caution">
    <text evidence="5">The sequence shown here is derived from an EMBL/GenBank/DDBJ whole genome shotgun (WGS) entry which is preliminary data.</text>
</comment>
<dbReference type="SUPFAM" id="SSF53167">
    <property type="entry name" value="Purine and uridine phosphorylases"/>
    <property type="match status" value="1"/>
</dbReference>
<dbReference type="PANTHER" id="PTHR42679:SF2">
    <property type="entry name" value="S-METHYL-5'-THIOADENOSINE PHOSPHORYLASE"/>
    <property type="match status" value="1"/>
</dbReference>
<dbReference type="GO" id="GO:0017061">
    <property type="term" value="F:S-methyl-5-thioadenosine phosphorylase activity"/>
    <property type="evidence" value="ECO:0007669"/>
    <property type="project" value="InterPro"/>
</dbReference>
<feature type="site" description="Important for substrate specificity" evidence="3">
    <location>
        <position position="218"/>
    </location>
</feature>
<proteinExistence type="inferred from homology"/>
<name>A0A6L5Z6J1_9RHOB</name>
<evidence type="ECO:0000256" key="3">
    <source>
        <dbReference type="HAMAP-Rule" id="MF_01963"/>
    </source>
</evidence>
<keyword evidence="2 3" id="KW-0808">Transferase</keyword>
<dbReference type="Gene3D" id="3.40.50.1580">
    <property type="entry name" value="Nucleoside phosphorylase domain"/>
    <property type="match status" value="1"/>
</dbReference>
<dbReference type="EC" id="2.4.2.1" evidence="3"/>
<dbReference type="AlphaFoldDB" id="A0A6L5Z6J1"/>
<dbReference type="CDD" id="cd09010">
    <property type="entry name" value="MTAP_SsMTAPII_like_MTIP"/>
    <property type="match status" value="1"/>
</dbReference>
<dbReference type="Pfam" id="PF01048">
    <property type="entry name" value="PNP_UDP_1"/>
    <property type="match status" value="1"/>
</dbReference>
<organism evidence="5 6">
    <name type="scientific">Halovulum marinum</name>
    <dbReference type="NCBI Taxonomy" id="2662447"/>
    <lineage>
        <taxon>Bacteria</taxon>
        <taxon>Pseudomonadati</taxon>
        <taxon>Pseudomonadota</taxon>
        <taxon>Alphaproteobacteria</taxon>
        <taxon>Rhodobacterales</taxon>
        <taxon>Paracoccaceae</taxon>
        <taxon>Halovulum</taxon>
    </lineage>
</organism>
<dbReference type="GO" id="GO:0019509">
    <property type="term" value="P:L-methionine salvage from methylthioadenosine"/>
    <property type="evidence" value="ECO:0007669"/>
    <property type="project" value="TreeGrafter"/>
</dbReference>
<dbReference type="GO" id="GO:0006166">
    <property type="term" value="P:purine ribonucleoside salvage"/>
    <property type="evidence" value="ECO:0007669"/>
    <property type="project" value="UniProtKB-UniRule"/>
</dbReference>
<evidence type="ECO:0000313" key="6">
    <source>
        <dbReference type="Proteomes" id="UP000474957"/>
    </source>
</evidence>
<comment type="similarity">
    <text evidence="3">Belongs to the PNP/MTAP phosphorylase family. MTAP subfamily.</text>
</comment>
<evidence type="ECO:0000256" key="2">
    <source>
        <dbReference type="ARBA" id="ARBA00022679"/>
    </source>
</evidence>
<comment type="miscellaneous">
    <text evidence="3">Although this enzyme belongs to the family of MTA phosphorylases based on sequence homology, it lacks several conserved amino acids in the substrate binding pocket that confer specificity towards MTA.</text>
</comment>
<dbReference type="InterPro" id="IPR035994">
    <property type="entry name" value="Nucleoside_phosphorylase_sf"/>
</dbReference>
<accession>A0A6L5Z6J1</accession>
<dbReference type="PANTHER" id="PTHR42679">
    <property type="entry name" value="S-METHYL-5'-THIOADENOSINE PHOSPHORYLASE"/>
    <property type="match status" value="1"/>
</dbReference>
<comment type="catalytic activity">
    <reaction evidence="3">
        <text>a purine D-ribonucleoside + phosphate = a purine nucleobase + alpha-D-ribose 1-phosphate</text>
        <dbReference type="Rhea" id="RHEA:19805"/>
        <dbReference type="ChEBI" id="CHEBI:26386"/>
        <dbReference type="ChEBI" id="CHEBI:43474"/>
        <dbReference type="ChEBI" id="CHEBI:57720"/>
        <dbReference type="ChEBI" id="CHEBI:142355"/>
        <dbReference type="EC" id="2.4.2.1"/>
    </reaction>
</comment>
<feature type="domain" description="Nucleoside phosphorylase" evidence="4">
    <location>
        <begin position="15"/>
        <end position="212"/>
    </location>
</feature>
<dbReference type="UniPathway" id="UPA00606"/>
<comment type="subunit">
    <text evidence="3">Homohexamer. Dimer of a homotrimer.</text>
</comment>
<evidence type="ECO:0000256" key="1">
    <source>
        <dbReference type="ARBA" id="ARBA00022676"/>
    </source>
</evidence>
<feature type="site" description="Important for substrate specificity" evidence="3">
    <location>
        <position position="164"/>
    </location>
</feature>
<comment type="caution">
    <text evidence="3">Lacks conserved residue(s) required for the propagation of feature annotation.</text>
</comment>
<dbReference type="GO" id="GO:0005829">
    <property type="term" value="C:cytosol"/>
    <property type="evidence" value="ECO:0007669"/>
    <property type="project" value="TreeGrafter"/>
</dbReference>
<dbReference type="InterPro" id="IPR000845">
    <property type="entry name" value="Nucleoside_phosphorylase_d"/>
</dbReference>
<dbReference type="InterPro" id="IPR010044">
    <property type="entry name" value="MTAP"/>
</dbReference>
<dbReference type="Proteomes" id="UP000474957">
    <property type="component" value="Unassembled WGS sequence"/>
</dbReference>
<comment type="pathway">
    <text evidence="3">Purine metabolism; purine nucleoside salvage.</text>
</comment>
<keyword evidence="6" id="KW-1185">Reference proteome</keyword>
<keyword evidence="3" id="KW-0660">Purine salvage</keyword>
<evidence type="ECO:0000259" key="4">
    <source>
        <dbReference type="Pfam" id="PF01048"/>
    </source>
</evidence>
<comment type="function">
    <text evidence="3">Purine nucleoside phosphorylase involved in purine salvage.</text>
</comment>
<sequence>MSDAPIGLISSAASEELLKNRKAERVSTPWGEAEILLGEIAGRQAAVLLRYGTNLTTPSHKINYRANIWAMRELGVDAIISQNAIGSVNTAIRPGDIVVPDDFLDKTKSRPQSLFDDSECWVRVDFTDPFCPALRAELIDAATAVSDRVIERGVFVCTEGPRFETPAEIRAYQMEGGDIVGTPLVPEVIFAREAEICFASIAPVINFGAGMAPAVVHFGPGSMNESYYSDGLHDLIEKVIISAFKGHSPERVCTCRTALDGGFHGSPPEWFRSREKVKAEAL</sequence>
<gene>
    <name evidence="5" type="ORF">GE300_21250</name>
</gene>
<evidence type="ECO:0000313" key="5">
    <source>
        <dbReference type="EMBL" id="MSU92077.1"/>
    </source>
</evidence>
<reference evidence="5 6" key="1">
    <citation type="submission" date="2019-10" db="EMBL/GenBank/DDBJ databases">
        <title>Cognatihalovulum marinum gen. nov. sp. nov., a new member of the family Rhodobacteraceae isolated from deep seawater of the Northwest Indian Ocean.</title>
        <authorList>
            <person name="Ruan C."/>
            <person name="Wang J."/>
            <person name="Zheng X."/>
            <person name="Song L."/>
            <person name="Zhu Y."/>
            <person name="Huang Y."/>
            <person name="Lu Z."/>
            <person name="Du W."/>
            <person name="Huang L."/>
            <person name="Dai X."/>
        </authorList>
    </citation>
    <scope>NUCLEOTIDE SEQUENCE [LARGE SCALE GENOMIC DNA]</scope>
    <source>
        <strain evidence="5 6">2CG4</strain>
    </source>
</reference>
<keyword evidence="1 3" id="KW-0328">Glycosyltransferase</keyword>
<dbReference type="HAMAP" id="MF_01963">
    <property type="entry name" value="MTAP"/>
    <property type="match status" value="1"/>
</dbReference>
<dbReference type="RefSeq" id="WP_154449561.1">
    <property type="nucleotide sequence ID" value="NZ_WIND01000038.1"/>
</dbReference>